<dbReference type="PROSITE" id="PS00455">
    <property type="entry name" value="AMP_BINDING"/>
    <property type="match status" value="1"/>
</dbReference>
<dbReference type="RefSeq" id="WP_171226363.1">
    <property type="nucleotide sequence ID" value="NZ_CP053085.1"/>
</dbReference>
<dbReference type="GO" id="GO:0006631">
    <property type="term" value="P:fatty acid metabolic process"/>
    <property type="evidence" value="ECO:0007669"/>
    <property type="project" value="TreeGrafter"/>
</dbReference>
<evidence type="ECO:0000256" key="1">
    <source>
        <dbReference type="ARBA" id="ARBA00006432"/>
    </source>
</evidence>
<dbReference type="Proteomes" id="UP000500938">
    <property type="component" value="Chromosome"/>
</dbReference>
<feature type="domain" description="AMP-binding enzyme C-terminal" evidence="3">
    <location>
        <begin position="407"/>
        <end position="480"/>
    </location>
</feature>
<reference evidence="4 5" key="1">
    <citation type="submission" date="2020-05" db="EMBL/GenBank/DDBJ databases">
        <title>Complete genome sequence of Gemmatimonas greenlandica TET16.</title>
        <authorList>
            <person name="Zeng Y."/>
        </authorList>
    </citation>
    <scope>NUCLEOTIDE SEQUENCE [LARGE SCALE GENOMIC DNA]</scope>
    <source>
        <strain evidence="4 5">TET16</strain>
    </source>
</reference>
<dbReference type="SUPFAM" id="SSF56801">
    <property type="entry name" value="Acetyl-CoA synthetase-like"/>
    <property type="match status" value="1"/>
</dbReference>
<feature type="domain" description="AMP-dependent synthetase/ligase" evidence="2">
    <location>
        <begin position="19"/>
        <end position="357"/>
    </location>
</feature>
<dbReference type="InterPro" id="IPR000873">
    <property type="entry name" value="AMP-dep_synth/lig_dom"/>
</dbReference>
<accession>A0A6M4IQC0</accession>
<dbReference type="GO" id="GO:0031956">
    <property type="term" value="F:medium-chain fatty acid-CoA ligase activity"/>
    <property type="evidence" value="ECO:0007669"/>
    <property type="project" value="TreeGrafter"/>
</dbReference>
<sequence length="492" mass="53306">MSLLGLYDRSLLGRAATPALDYLGTSGEALGLTFGALEARSNRMAHALRARGVQAGDRLAFYLTNRIEVIDLWLACIKTGIIVVPVNVLYREREITHIVSDAAPVAVITTSAQLGDLPQGVISWSLEALVAEAASQAVTRSTVLCSANTPAALVYTSGTTGASKGAVLTHGNFAANALALTSAWEFTSDDRYLAVLPLFHVHGLGNGLHVWLLSGCHMRLAERFEHERAADWFETYQPTVFFGVPTMLVRLLDVAPERAAAIGTRTRLFVSGSAPLPAPVMDAFRERFGHVILERYGMTETLMNVSNPYYGERRAGTVGFPMPLTAVRIVDENGQDVPDGTSGELWVRGPNVCDGYWRRPEATAAAFTDGWFRTGDVGVRATDGYITLEGRRSDLIISGGFNIYPREIEELLAEQEGVREAAVVGVKDAVRGEVPVAYVVCDAAVDLDALAQQVRTQLASFKVPRGFVRVDALPRTALGKVQRHLLPPWTIS</sequence>
<gene>
    <name evidence="4" type="ORF">HKW67_16110</name>
</gene>
<dbReference type="EMBL" id="CP053085">
    <property type="protein sequence ID" value="QJR36930.1"/>
    <property type="molecule type" value="Genomic_DNA"/>
</dbReference>
<organism evidence="4 5">
    <name type="scientific">Gemmatimonas groenlandica</name>
    <dbReference type="NCBI Taxonomy" id="2732249"/>
    <lineage>
        <taxon>Bacteria</taxon>
        <taxon>Pseudomonadati</taxon>
        <taxon>Gemmatimonadota</taxon>
        <taxon>Gemmatimonadia</taxon>
        <taxon>Gemmatimonadales</taxon>
        <taxon>Gemmatimonadaceae</taxon>
        <taxon>Gemmatimonas</taxon>
    </lineage>
</organism>
<dbReference type="AlphaFoldDB" id="A0A6M4IQC0"/>
<protein>
    <submittedName>
        <fullName evidence="4">AMP-binding protein</fullName>
    </submittedName>
</protein>
<dbReference type="PANTHER" id="PTHR43201">
    <property type="entry name" value="ACYL-COA SYNTHETASE"/>
    <property type="match status" value="1"/>
</dbReference>
<dbReference type="InterPro" id="IPR025110">
    <property type="entry name" value="AMP-bd_C"/>
</dbReference>
<dbReference type="Gene3D" id="3.40.50.12780">
    <property type="entry name" value="N-terminal domain of ligase-like"/>
    <property type="match status" value="1"/>
</dbReference>
<dbReference type="InterPro" id="IPR045851">
    <property type="entry name" value="AMP-bd_C_sf"/>
</dbReference>
<evidence type="ECO:0000259" key="2">
    <source>
        <dbReference type="Pfam" id="PF00501"/>
    </source>
</evidence>
<proteinExistence type="inferred from homology"/>
<dbReference type="KEGG" id="ggr:HKW67_16110"/>
<dbReference type="Pfam" id="PF00501">
    <property type="entry name" value="AMP-binding"/>
    <property type="match status" value="1"/>
</dbReference>
<evidence type="ECO:0000313" key="4">
    <source>
        <dbReference type="EMBL" id="QJR36930.1"/>
    </source>
</evidence>
<keyword evidence="5" id="KW-1185">Reference proteome</keyword>
<evidence type="ECO:0000259" key="3">
    <source>
        <dbReference type="Pfam" id="PF13193"/>
    </source>
</evidence>
<dbReference type="InterPro" id="IPR020845">
    <property type="entry name" value="AMP-binding_CS"/>
</dbReference>
<name>A0A6M4IQC0_9BACT</name>
<dbReference type="Gene3D" id="3.30.300.30">
    <property type="match status" value="1"/>
</dbReference>
<comment type="similarity">
    <text evidence="1">Belongs to the ATP-dependent AMP-binding enzyme family.</text>
</comment>
<dbReference type="PANTHER" id="PTHR43201:SF8">
    <property type="entry name" value="ACYL-COA SYNTHETASE FAMILY MEMBER 3"/>
    <property type="match status" value="1"/>
</dbReference>
<evidence type="ECO:0000313" key="5">
    <source>
        <dbReference type="Proteomes" id="UP000500938"/>
    </source>
</evidence>
<dbReference type="Pfam" id="PF13193">
    <property type="entry name" value="AMP-binding_C"/>
    <property type="match status" value="1"/>
</dbReference>
<dbReference type="InterPro" id="IPR042099">
    <property type="entry name" value="ANL_N_sf"/>
</dbReference>